<dbReference type="RefSeq" id="XP_022308316.1">
    <property type="nucleotide sequence ID" value="XM_022452608.1"/>
</dbReference>
<dbReference type="InterPro" id="IPR052281">
    <property type="entry name" value="GAREM"/>
</dbReference>
<reference evidence="3" key="1">
    <citation type="submission" date="2024-06" db="UniProtKB">
        <authorList>
            <consortium name="RefSeq"/>
        </authorList>
    </citation>
    <scope>NUCLEOTIDE SEQUENCE [LARGE SCALE GENOMIC DNA]</scope>
    <source>
        <tissue evidence="4 5">Whole sample</tissue>
    </source>
</reference>
<dbReference type="PROSITE" id="PS50105">
    <property type="entry name" value="SAM_DOMAIN"/>
    <property type="match status" value="1"/>
</dbReference>
<evidence type="ECO:0000313" key="8">
    <source>
        <dbReference type="RefSeq" id="XP_022308310.1"/>
    </source>
</evidence>
<evidence type="ECO:0000259" key="2">
    <source>
        <dbReference type="PROSITE" id="PS50105"/>
    </source>
</evidence>
<evidence type="ECO:0000313" key="4">
    <source>
        <dbReference type="RefSeq" id="XP_022308280.1"/>
    </source>
</evidence>
<dbReference type="RefSeq" id="XP_022308324.1">
    <property type="nucleotide sequence ID" value="XM_022452616.1"/>
</dbReference>
<feature type="compositionally biased region" description="Acidic residues" evidence="1">
    <location>
        <begin position="307"/>
        <end position="322"/>
    </location>
</feature>
<dbReference type="RefSeq" id="XP_022308295.1">
    <property type="nucleotide sequence ID" value="XM_022452587.1"/>
</dbReference>
<proteinExistence type="predicted"/>
<dbReference type="PANTHER" id="PTHR14454:SF11">
    <property type="entry name" value="SERRANO, ISOFORM F"/>
    <property type="match status" value="1"/>
</dbReference>
<evidence type="ECO:0000313" key="10">
    <source>
        <dbReference type="RefSeq" id="XP_022308324.1"/>
    </source>
</evidence>
<dbReference type="RefSeq" id="XP_022308280.1">
    <property type="nucleotide sequence ID" value="XM_022452572.1"/>
</dbReference>
<evidence type="ECO:0000313" key="6">
    <source>
        <dbReference type="RefSeq" id="XP_022308295.1"/>
    </source>
</evidence>
<dbReference type="CDD" id="cd09487">
    <property type="entry name" value="SAM_superfamily"/>
    <property type="match status" value="1"/>
</dbReference>
<accession>A0A8B8BYB2</accession>
<dbReference type="RefSeq" id="XP_022308288.1">
    <property type="nucleotide sequence ID" value="XM_022452580.1"/>
</dbReference>
<evidence type="ECO:0000313" key="9">
    <source>
        <dbReference type="RefSeq" id="XP_022308316.1"/>
    </source>
</evidence>
<dbReference type="Gene3D" id="1.10.150.50">
    <property type="entry name" value="Transcription Factor, Ets-1"/>
    <property type="match status" value="1"/>
</dbReference>
<dbReference type="AlphaFoldDB" id="A0A8B8BYB2"/>
<evidence type="ECO:0000313" key="5">
    <source>
        <dbReference type="RefSeq" id="XP_022308288.1"/>
    </source>
</evidence>
<evidence type="ECO:0000313" key="3">
    <source>
        <dbReference type="Proteomes" id="UP000694844"/>
    </source>
</evidence>
<dbReference type="InterPro" id="IPR013761">
    <property type="entry name" value="SAM/pointed_sf"/>
</dbReference>
<dbReference type="RefSeq" id="XP_022308310.1">
    <property type="nucleotide sequence ID" value="XM_022452602.1"/>
</dbReference>
<dbReference type="Proteomes" id="UP000694844">
    <property type="component" value="Chromosome 1"/>
</dbReference>
<feature type="compositionally biased region" description="Basic and acidic residues" evidence="1">
    <location>
        <begin position="323"/>
        <end position="333"/>
    </location>
</feature>
<gene>
    <name evidence="4 5 6 7 8 9 10" type="primary">LOC111114283</name>
</gene>
<dbReference type="GeneID" id="111114283"/>
<feature type="compositionally biased region" description="Polar residues" evidence="1">
    <location>
        <begin position="244"/>
        <end position="264"/>
    </location>
</feature>
<protein>
    <submittedName>
        <fullName evidence="4 5">Uncharacterized protein LOC111114283</fullName>
    </submittedName>
</protein>
<dbReference type="InterPro" id="IPR001660">
    <property type="entry name" value="SAM"/>
</dbReference>
<dbReference type="OrthoDB" id="6077228at2759"/>
<reference evidence="6" key="2">
    <citation type="submission" date="2025-04" db="UniProtKB">
        <authorList>
            <consortium name="RefSeq"/>
        </authorList>
    </citation>
    <scope>IDENTIFICATION</scope>
    <source>
        <tissue evidence="6">Whole sample</tissue>
    </source>
</reference>
<dbReference type="RefSeq" id="XP_022308302.1">
    <property type="nucleotide sequence ID" value="XM_022452594.1"/>
</dbReference>
<organism evidence="3 6">
    <name type="scientific">Crassostrea virginica</name>
    <name type="common">Eastern oyster</name>
    <dbReference type="NCBI Taxonomy" id="6565"/>
    <lineage>
        <taxon>Eukaryota</taxon>
        <taxon>Metazoa</taxon>
        <taxon>Spiralia</taxon>
        <taxon>Lophotrochozoa</taxon>
        <taxon>Mollusca</taxon>
        <taxon>Bivalvia</taxon>
        <taxon>Autobranchia</taxon>
        <taxon>Pteriomorphia</taxon>
        <taxon>Ostreida</taxon>
        <taxon>Ostreoidea</taxon>
        <taxon>Ostreidae</taxon>
        <taxon>Crassostrea</taxon>
    </lineage>
</organism>
<dbReference type="Pfam" id="PF00536">
    <property type="entry name" value="SAM_1"/>
    <property type="match status" value="1"/>
</dbReference>
<evidence type="ECO:0000256" key="1">
    <source>
        <dbReference type="SAM" id="MobiDB-lite"/>
    </source>
</evidence>
<keyword evidence="3" id="KW-1185">Reference proteome</keyword>
<feature type="region of interest" description="Disordered" evidence="1">
    <location>
        <begin position="233"/>
        <end position="336"/>
    </location>
</feature>
<dbReference type="PANTHER" id="PTHR14454">
    <property type="entry name" value="GRB2-ASSOCIATED AND REGULATOR OF MAPK PROTEIN FAMILY MEMBER"/>
    <property type="match status" value="1"/>
</dbReference>
<evidence type="ECO:0000313" key="7">
    <source>
        <dbReference type="RefSeq" id="XP_022308302.1"/>
    </source>
</evidence>
<dbReference type="SUPFAM" id="SSF47769">
    <property type="entry name" value="SAM/Pointed domain"/>
    <property type="match status" value="1"/>
</dbReference>
<name>A0A8B8BYB2_CRAVI</name>
<feature type="compositionally biased region" description="Basic and acidic residues" evidence="1">
    <location>
        <begin position="278"/>
        <end position="290"/>
    </location>
</feature>
<sequence>MEIENCVFELSEELSLPDFHQKYREQFPMMAIVVGGHYGPTKWDDLPSDMVMRIDRDFVQQRVLAKDTKSYRERYISIPINGPYRFNIVKSIKDKCPEQTLSDILENHPLPILVQFSPRREIPKEARGPDGALMSLLIEYRHEEIYLQGNFYLHGLLAKESASVFLCPDISMAPVHGMKDKTENEYQEYLKRMTDFVKKKTTFSEQSCNLGVKVFEATDPAISHIVLKEESIDRGPAPAIPSRSKPSSNATTVTSKSKPPSATASHRPPLPDRQSAPKQKDTVTGREKVGKSPLKPTPTPVPGKPQEDDDDDIYYGDYEEITEEKMTSPDKKGSGYVNDILCQVKPFSGQEPPDDEDESDEYEAIEEKLLVNGKDLINKGGKDVVEPRDSDIYSVPMESQEITQTNQDEVSEDDEYAVPDDACELKTTRNLDVKEEIVSQTDNVSRQNFVSGKSIQELGEILVTLRLEKYVDSFAKDLIDGEIVVDLTVEDLKDDYQFTKTEAIRLKKYIEQGHIPT</sequence>
<feature type="domain" description="SAM" evidence="2">
    <location>
        <begin position="453"/>
        <end position="494"/>
    </location>
</feature>
<dbReference type="KEGG" id="cvn:111114283"/>